<evidence type="ECO:0000313" key="3">
    <source>
        <dbReference type="EMBL" id="QJP07788.1"/>
    </source>
</evidence>
<reference evidence="3 4" key="1">
    <citation type="submission" date="2020-02" db="EMBL/GenBank/DDBJ databases">
        <title>Complete genome sequence of Pseudomonas multiresinivorans ORNL1.</title>
        <authorList>
            <person name="Podar M."/>
        </authorList>
    </citation>
    <scope>NUCLEOTIDE SEQUENCE [LARGE SCALE GENOMIC DNA]</scope>
    <source>
        <strain evidence="4">populi</strain>
    </source>
</reference>
<keyword evidence="4" id="KW-1185">Reference proteome</keyword>
<dbReference type="PANTHER" id="PTHR33713:SF6">
    <property type="entry name" value="ANTITOXIN YEFM"/>
    <property type="match status" value="1"/>
</dbReference>
<dbReference type="AlphaFoldDB" id="A0A7Z3GPA9"/>
<accession>A0A7Z3GPA9</accession>
<dbReference type="NCBIfam" id="TIGR01552">
    <property type="entry name" value="phd_fam"/>
    <property type="match status" value="1"/>
</dbReference>
<dbReference type="InterPro" id="IPR036165">
    <property type="entry name" value="YefM-like_sf"/>
</dbReference>
<organism evidence="3 4">
    <name type="scientific">Pseudomonas multiresinivorans</name>
    <dbReference type="NCBI Taxonomy" id="95301"/>
    <lineage>
        <taxon>Bacteria</taxon>
        <taxon>Pseudomonadati</taxon>
        <taxon>Pseudomonadota</taxon>
        <taxon>Gammaproteobacteria</taxon>
        <taxon>Pseudomonadales</taxon>
        <taxon>Pseudomonadaceae</taxon>
        <taxon>Pseudomonas</taxon>
    </lineage>
</organism>
<evidence type="ECO:0000256" key="1">
    <source>
        <dbReference type="ARBA" id="ARBA00009981"/>
    </source>
</evidence>
<sequence length="77" mass="8549">MRVVSFSEARKDLKKVIDDVVDNSDFTVITRSNAPDAVLLSLDSFNSLLETLYLLKSPANVAHLERSLAQIQPCEEA</sequence>
<proteinExistence type="inferred from homology"/>
<dbReference type="InterPro" id="IPR006442">
    <property type="entry name" value="Antitoxin_Phd/YefM"/>
</dbReference>
<evidence type="ECO:0000313" key="4">
    <source>
        <dbReference type="Proteomes" id="UP000502549"/>
    </source>
</evidence>
<protein>
    <recommendedName>
        <fullName evidence="2">Antitoxin</fullName>
    </recommendedName>
</protein>
<comment type="similarity">
    <text evidence="1 2">Belongs to the phD/YefM antitoxin family.</text>
</comment>
<dbReference type="PANTHER" id="PTHR33713">
    <property type="entry name" value="ANTITOXIN YAFN-RELATED"/>
    <property type="match status" value="1"/>
</dbReference>
<dbReference type="InterPro" id="IPR051405">
    <property type="entry name" value="phD/YefM_antitoxin"/>
</dbReference>
<gene>
    <name evidence="3" type="ORF">G4G71_07835</name>
</gene>
<dbReference type="EMBL" id="CP048833">
    <property type="protein sequence ID" value="QJP07788.1"/>
    <property type="molecule type" value="Genomic_DNA"/>
</dbReference>
<dbReference type="Gene3D" id="3.40.1620.10">
    <property type="entry name" value="YefM-like domain"/>
    <property type="match status" value="1"/>
</dbReference>
<name>A0A7Z3GPA9_9PSED</name>
<evidence type="ECO:0000256" key="2">
    <source>
        <dbReference type="RuleBase" id="RU362080"/>
    </source>
</evidence>
<dbReference type="SUPFAM" id="SSF143120">
    <property type="entry name" value="YefM-like"/>
    <property type="match status" value="1"/>
</dbReference>
<comment type="function">
    <text evidence="2">Antitoxin component of a type II toxin-antitoxin (TA) system.</text>
</comment>
<dbReference type="Proteomes" id="UP000502549">
    <property type="component" value="Chromosome"/>
</dbReference>
<dbReference type="KEGG" id="pmui:G4G71_07835"/>
<dbReference type="Gene3D" id="6.10.250.330">
    <property type="match status" value="1"/>
</dbReference>
<dbReference type="RefSeq" id="WP_169936601.1">
    <property type="nucleotide sequence ID" value="NZ_CP048833.1"/>
</dbReference>
<dbReference type="Pfam" id="PF02604">
    <property type="entry name" value="PhdYeFM_antitox"/>
    <property type="match status" value="1"/>
</dbReference>